<dbReference type="InterPro" id="IPR013324">
    <property type="entry name" value="RNA_pol_sigma_r3/r4-like"/>
</dbReference>
<feature type="transmembrane region" description="Helical" evidence="4">
    <location>
        <begin position="403"/>
        <end position="423"/>
    </location>
</feature>
<proteinExistence type="predicted"/>
<keyword evidence="8" id="KW-1185">Reference proteome</keyword>
<feature type="region of interest" description="Disordered" evidence="3">
    <location>
        <begin position="524"/>
        <end position="575"/>
    </location>
</feature>
<evidence type="ECO:0000313" key="7">
    <source>
        <dbReference type="EMBL" id="GGE64808.1"/>
    </source>
</evidence>
<accession>A0A917AP15</accession>
<feature type="compositionally biased region" description="Basic and acidic residues" evidence="3">
    <location>
        <begin position="7"/>
        <end position="21"/>
    </location>
</feature>
<dbReference type="Gene3D" id="1.10.10.10">
    <property type="entry name" value="Winged helix-like DNA-binding domain superfamily/Winged helix DNA-binding domain"/>
    <property type="match status" value="1"/>
</dbReference>
<evidence type="ECO:0000256" key="3">
    <source>
        <dbReference type="SAM" id="MobiDB-lite"/>
    </source>
</evidence>
<dbReference type="RefSeq" id="WP_188683284.1">
    <property type="nucleotide sequence ID" value="NZ_BMIS01000003.1"/>
</dbReference>
<dbReference type="InterPro" id="IPR053877">
    <property type="entry name" value="RskA_N"/>
</dbReference>
<comment type="caution">
    <text evidence="7">The sequence shown here is derived from an EMBL/GenBank/DDBJ whole genome shotgun (WGS) entry which is preliminary data.</text>
</comment>
<dbReference type="SUPFAM" id="SSF88659">
    <property type="entry name" value="Sigma3 and sigma4 domains of RNA polymerase sigma factors"/>
    <property type="match status" value="1"/>
</dbReference>
<dbReference type="AlphaFoldDB" id="A0A917AP15"/>
<dbReference type="Pfam" id="PF22618">
    <property type="entry name" value="RskA_N"/>
    <property type="match status" value="1"/>
</dbReference>
<evidence type="ECO:0000256" key="4">
    <source>
        <dbReference type="SAM" id="Phobius"/>
    </source>
</evidence>
<dbReference type="Gene3D" id="1.10.10.1320">
    <property type="entry name" value="Anti-sigma factor, zinc-finger domain"/>
    <property type="match status" value="1"/>
</dbReference>
<evidence type="ECO:0000259" key="6">
    <source>
        <dbReference type="Pfam" id="PF22618"/>
    </source>
</evidence>
<gene>
    <name evidence="7" type="ORF">GCM10011401_09890</name>
</gene>
<dbReference type="Pfam" id="PF10099">
    <property type="entry name" value="RskA_C"/>
    <property type="match status" value="1"/>
</dbReference>
<feature type="compositionally biased region" description="Acidic residues" evidence="3">
    <location>
        <begin position="544"/>
        <end position="575"/>
    </location>
</feature>
<reference evidence="7" key="2">
    <citation type="submission" date="2020-09" db="EMBL/GenBank/DDBJ databases">
        <authorList>
            <person name="Sun Q."/>
            <person name="Zhou Y."/>
        </authorList>
    </citation>
    <scope>NUCLEOTIDE SEQUENCE</scope>
    <source>
        <strain evidence="7">CGMCC 1.15388</strain>
    </source>
</reference>
<dbReference type="InterPro" id="IPR018764">
    <property type="entry name" value="RskA_C"/>
</dbReference>
<feature type="domain" description="Anti-sigma K factor RskA C-terminal" evidence="5">
    <location>
        <begin position="410"/>
        <end position="530"/>
    </location>
</feature>
<reference evidence="7" key="1">
    <citation type="journal article" date="2014" name="Int. J. Syst. Evol. Microbiol.">
        <title>Complete genome sequence of Corynebacterium casei LMG S-19264T (=DSM 44701T), isolated from a smear-ripened cheese.</title>
        <authorList>
            <consortium name="US DOE Joint Genome Institute (JGI-PGF)"/>
            <person name="Walter F."/>
            <person name="Albersmeier A."/>
            <person name="Kalinowski J."/>
            <person name="Ruckert C."/>
        </authorList>
    </citation>
    <scope>NUCLEOTIDE SEQUENCE</scope>
    <source>
        <strain evidence="7">CGMCC 1.15388</strain>
    </source>
</reference>
<feature type="domain" description="Anti-sigma-K factor RskA N-terminal" evidence="6">
    <location>
        <begin position="302"/>
        <end position="348"/>
    </location>
</feature>
<dbReference type="EMBL" id="BMIS01000003">
    <property type="protein sequence ID" value="GGE64808.1"/>
    <property type="molecule type" value="Genomic_DNA"/>
</dbReference>
<dbReference type="InterPro" id="IPR036388">
    <property type="entry name" value="WH-like_DNA-bd_sf"/>
</dbReference>
<dbReference type="Proteomes" id="UP000633136">
    <property type="component" value="Unassembled WGS sequence"/>
</dbReference>
<evidence type="ECO:0000313" key="8">
    <source>
        <dbReference type="Proteomes" id="UP000633136"/>
    </source>
</evidence>
<dbReference type="GO" id="GO:0005886">
    <property type="term" value="C:plasma membrane"/>
    <property type="evidence" value="ECO:0007669"/>
    <property type="project" value="InterPro"/>
</dbReference>
<evidence type="ECO:0000256" key="2">
    <source>
        <dbReference type="ARBA" id="ARBA00023163"/>
    </source>
</evidence>
<name>A0A917AP15_9MICC</name>
<sequence length="575" mass="63257">METPSPSRRDDQPDEFPKTDAEEPQDSSPVHEGEAEDSDGADAEDYGEEDYAEEGPAEERSEPLTLSELLTGTARGDESSFAAFYEATSDVVYGLALLMHEHPDGAYYSTLAVYQHLWDQADERARDLRLQSATSQSLTEEHLNSPEDEETAYRPSEYELVLEWLVPLAHRIMVERFREGLAEPISLSAVPEPQGGGVAGLPEEILDDLTTLSDAQTQAVALSYLAGGTHQQIADAVDSALPTVKSRLRDSMTRLHAQRDSRETEADPILRAAVTKKDVERSGAVNRNFTNQVSADLEKGLLVELAELYALDAIDDRERALLDETALTADEDTSQQWDTRVLAARRTLSEIFSAHPVVPPGQLLDEILYDLRDREREVGMSMVEEFSSHTEETTKRDPIMTRWMIVTGLVVVILLAILLIWRFTAGQDVEAIADGADDSRTVDDIELAEGGSGYAVISEAEDVAYLDFEDVATLDGHTYQVWLLSADRPPSSLGNFSSSELEEEIVSLRNISSYTHVQITAEEIRGEERPLGDVMAEFPLHEDGPEEPEGTVDDGSEGEAEGEDAQGPDTAEEGA</sequence>
<protein>
    <submittedName>
        <fullName evidence="7">Uncharacterized protein</fullName>
    </submittedName>
</protein>
<organism evidence="7 8">
    <name type="scientific">Nesterenkonia cremea</name>
    <dbReference type="NCBI Taxonomy" id="1882340"/>
    <lineage>
        <taxon>Bacteria</taxon>
        <taxon>Bacillati</taxon>
        <taxon>Actinomycetota</taxon>
        <taxon>Actinomycetes</taxon>
        <taxon>Micrococcales</taxon>
        <taxon>Micrococcaceae</taxon>
        <taxon>Nesterenkonia</taxon>
    </lineage>
</organism>
<dbReference type="InterPro" id="IPR041916">
    <property type="entry name" value="Anti_sigma_zinc_sf"/>
</dbReference>
<keyword evidence="1" id="KW-0805">Transcription regulation</keyword>
<evidence type="ECO:0000259" key="5">
    <source>
        <dbReference type="Pfam" id="PF10099"/>
    </source>
</evidence>
<keyword evidence="4" id="KW-1133">Transmembrane helix</keyword>
<feature type="compositionally biased region" description="Acidic residues" evidence="3">
    <location>
        <begin position="34"/>
        <end position="56"/>
    </location>
</feature>
<keyword evidence="4" id="KW-0472">Membrane</keyword>
<keyword evidence="4" id="KW-0812">Transmembrane</keyword>
<feature type="region of interest" description="Disordered" evidence="3">
    <location>
        <begin position="1"/>
        <end position="64"/>
    </location>
</feature>
<evidence type="ECO:0000256" key="1">
    <source>
        <dbReference type="ARBA" id="ARBA00023015"/>
    </source>
</evidence>
<keyword evidence="2" id="KW-0804">Transcription</keyword>